<dbReference type="Proteomes" id="UP000054783">
    <property type="component" value="Unassembled WGS sequence"/>
</dbReference>
<proteinExistence type="predicted"/>
<reference evidence="1 2" key="1">
    <citation type="submission" date="2015-01" db="EMBL/GenBank/DDBJ databases">
        <title>Evolution of Trichinella species and genotypes.</title>
        <authorList>
            <person name="Korhonen P.K."/>
            <person name="Edoardo P."/>
            <person name="Giuseppe L.R."/>
            <person name="Gasser R.B."/>
        </authorList>
    </citation>
    <scope>NUCLEOTIDE SEQUENCE [LARGE SCALE GENOMIC DNA]</scope>
    <source>
        <strain evidence="1">ISS2496</strain>
    </source>
</reference>
<evidence type="ECO:0000313" key="2">
    <source>
        <dbReference type="Proteomes" id="UP000054783"/>
    </source>
</evidence>
<sequence length="37" mass="3959">LKLASKRARQFRRASTKITNGIASGELNTAVINSITA</sequence>
<dbReference type="AlphaFoldDB" id="A0A0V0Z1Z1"/>
<name>A0A0V0Z1Z1_9BILA</name>
<keyword evidence="2" id="KW-1185">Reference proteome</keyword>
<dbReference type="EMBL" id="JYDQ01000746">
    <property type="protein sequence ID" value="KRY06559.1"/>
    <property type="molecule type" value="Genomic_DNA"/>
</dbReference>
<organism evidence="1 2">
    <name type="scientific">Trichinella patagoniensis</name>
    <dbReference type="NCBI Taxonomy" id="990121"/>
    <lineage>
        <taxon>Eukaryota</taxon>
        <taxon>Metazoa</taxon>
        <taxon>Ecdysozoa</taxon>
        <taxon>Nematoda</taxon>
        <taxon>Enoplea</taxon>
        <taxon>Dorylaimia</taxon>
        <taxon>Trichinellida</taxon>
        <taxon>Trichinellidae</taxon>
        <taxon>Trichinella</taxon>
    </lineage>
</organism>
<comment type="caution">
    <text evidence="1">The sequence shown here is derived from an EMBL/GenBank/DDBJ whole genome shotgun (WGS) entry which is preliminary data.</text>
</comment>
<evidence type="ECO:0000313" key="1">
    <source>
        <dbReference type="EMBL" id="KRY06559.1"/>
    </source>
</evidence>
<accession>A0A0V0Z1Z1</accession>
<gene>
    <name evidence="1" type="ORF">T12_11590</name>
</gene>
<feature type="non-terminal residue" evidence="1">
    <location>
        <position position="1"/>
    </location>
</feature>
<protein>
    <submittedName>
        <fullName evidence="1">Uncharacterized protein</fullName>
    </submittedName>
</protein>